<evidence type="ECO:0000256" key="4">
    <source>
        <dbReference type="ARBA" id="ARBA00022989"/>
    </source>
</evidence>
<feature type="transmembrane region" description="Helical" evidence="6">
    <location>
        <begin position="49"/>
        <end position="70"/>
    </location>
</feature>
<dbReference type="GO" id="GO:0016020">
    <property type="term" value="C:membrane"/>
    <property type="evidence" value="ECO:0007669"/>
    <property type="project" value="UniProtKB-SubCell"/>
</dbReference>
<evidence type="ECO:0000256" key="5">
    <source>
        <dbReference type="ARBA" id="ARBA00023136"/>
    </source>
</evidence>
<feature type="transmembrane region" description="Helical" evidence="6">
    <location>
        <begin position="107"/>
        <end position="124"/>
    </location>
</feature>
<keyword evidence="3 6" id="KW-0812">Transmembrane</keyword>
<protein>
    <submittedName>
        <fullName evidence="7">Tryptophan-rich sensory protein</fullName>
    </submittedName>
</protein>
<feature type="transmembrane region" description="Helical" evidence="6">
    <location>
        <begin position="82"/>
        <end position="101"/>
    </location>
</feature>
<dbReference type="GO" id="GO:0033013">
    <property type="term" value="P:tetrapyrrole metabolic process"/>
    <property type="evidence" value="ECO:0007669"/>
    <property type="project" value="UniProtKB-ARBA"/>
</dbReference>
<feature type="transmembrane region" description="Helical" evidence="6">
    <location>
        <begin position="12"/>
        <end position="37"/>
    </location>
</feature>
<comment type="subcellular location">
    <subcellularLocation>
        <location evidence="1">Membrane</location>
        <topology evidence="1">Multi-pass membrane protein</topology>
    </subcellularLocation>
</comment>
<evidence type="ECO:0000256" key="1">
    <source>
        <dbReference type="ARBA" id="ARBA00004141"/>
    </source>
</evidence>
<evidence type="ECO:0000256" key="3">
    <source>
        <dbReference type="ARBA" id="ARBA00022692"/>
    </source>
</evidence>
<keyword evidence="5 6" id="KW-0472">Membrane</keyword>
<dbReference type="Gene3D" id="1.20.1260.100">
    <property type="entry name" value="TspO/MBR protein"/>
    <property type="match status" value="1"/>
</dbReference>
<dbReference type="AlphaFoldDB" id="A0A9X2L0A6"/>
<comment type="similarity">
    <text evidence="2">Belongs to the TspO/BZRP family.</text>
</comment>
<sequence length="159" mass="17896">MKNIPFWAKVIFGILACNAVGLAASSVTLPAITTWYADLNKPSFNPPNWLFGPVWTTLYTLMGVAAAGVWEEGFPKPPVKSALTVFGVQLFLNGLWSFLFFGLQSPLIAFIEIILLLVFIVLTFKKFREIKWWIGWLLVPYLLWVAFAAILNLFIVVLN</sequence>
<dbReference type="PANTHER" id="PTHR10057">
    <property type="entry name" value="PERIPHERAL-TYPE BENZODIAZEPINE RECEPTOR"/>
    <property type="match status" value="1"/>
</dbReference>
<dbReference type="Proteomes" id="UP001139125">
    <property type="component" value="Unassembled WGS sequence"/>
</dbReference>
<organism evidence="7 8">
    <name type="scientific">Gracilimonas sediminicola</name>
    <dbReference type="NCBI Taxonomy" id="2952158"/>
    <lineage>
        <taxon>Bacteria</taxon>
        <taxon>Pseudomonadati</taxon>
        <taxon>Balneolota</taxon>
        <taxon>Balneolia</taxon>
        <taxon>Balneolales</taxon>
        <taxon>Balneolaceae</taxon>
        <taxon>Gracilimonas</taxon>
    </lineage>
</organism>
<evidence type="ECO:0000256" key="2">
    <source>
        <dbReference type="ARBA" id="ARBA00007524"/>
    </source>
</evidence>
<dbReference type="Pfam" id="PF03073">
    <property type="entry name" value="TspO_MBR"/>
    <property type="match status" value="1"/>
</dbReference>
<feature type="transmembrane region" description="Helical" evidence="6">
    <location>
        <begin position="136"/>
        <end position="158"/>
    </location>
</feature>
<dbReference type="InterPro" id="IPR004307">
    <property type="entry name" value="TspO_MBR"/>
</dbReference>
<keyword evidence="4 6" id="KW-1133">Transmembrane helix</keyword>
<dbReference type="CDD" id="cd15904">
    <property type="entry name" value="TSPO_MBR"/>
    <property type="match status" value="1"/>
</dbReference>
<comment type="caution">
    <text evidence="7">The sequence shown here is derived from an EMBL/GenBank/DDBJ whole genome shotgun (WGS) entry which is preliminary data.</text>
</comment>
<dbReference type="EMBL" id="JANDBC010000001">
    <property type="protein sequence ID" value="MCP9289971.1"/>
    <property type="molecule type" value="Genomic_DNA"/>
</dbReference>
<evidence type="ECO:0000313" key="8">
    <source>
        <dbReference type="Proteomes" id="UP001139125"/>
    </source>
</evidence>
<dbReference type="RefSeq" id="WP_255131603.1">
    <property type="nucleotide sequence ID" value="NZ_JANDBC010000001.1"/>
</dbReference>
<dbReference type="PANTHER" id="PTHR10057:SF0">
    <property type="entry name" value="TRANSLOCATOR PROTEIN"/>
    <property type="match status" value="1"/>
</dbReference>
<name>A0A9X2L0A6_9BACT</name>
<evidence type="ECO:0000313" key="7">
    <source>
        <dbReference type="EMBL" id="MCP9289971.1"/>
    </source>
</evidence>
<evidence type="ECO:0000256" key="6">
    <source>
        <dbReference type="SAM" id="Phobius"/>
    </source>
</evidence>
<proteinExistence type="inferred from homology"/>
<dbReference type="InterPro" id="IPR038330">
    <property type="entry name" value="TspO/MBR-related_sf"/>
</dbReference>
<reference evidence="7" key="1">
    <citation type="submission" date="2022-06" db="EMBL/GenBank/DDBJ databases">
        <title>Gracilimonas sp. CAU 1638 isolated from sea sediment.</title>
        <authorList>
            <person name="Kim W."/>
        </authorList>
    </citation>
    <scope>NUCLEOTIDE SEQUENCE</scope>
    <source>
        <strain evidence="7">CAU 1638</strain>
    </source>
</reference>
<accession>A0A9X2L0A6</accession>
<gene>
    <name evidence="7" type="ORF">NM125_00095</name>
</gene>
<dbReference type="FunFam" id="1.20.1260.100:FF:000001">
    <property type="entry name" value="translocator protein 2"/>
    <property type="match status" value="1"/>
</dbReference>
<keyword evidence="8" id="KW-1185">Reference proteome</keyword>
<dbReference type="PIRSF" id="PIRSF005859">
    <property type="entry name" value="PBR"/>
    <property type="match status" value="1"/>
</dbReference>